<dbReference type="RefSeq" id="XP_019637210.1">
    <property type="nucleotide sequence ID" value="XM_019781651.1"/>
</dbReference>
<dbReference type="Pfam" id="PF00090">
    <property type="entry name" value="TSP_1"/>
    <property type="match status" value="4"/>
</dbReference>
<gene>
    <name evidence="4" type="primary">LOC109479662</name>
</gene>
<accession>A0A6P4Z717</accession>
<dbReference type="SMART" id="SM00209">
    <property type="entry name" value="TSP1"/>
    <property type="match status" value="5"/>
</dbReference>
<evidence type="ECO:0000256" key="1">
    <source>
        <dbReference type="ARBA" id="ARBA00022737"/>
    </source>
</evidence>
<evidence type="ECO:0000256" key="2">
    <source>
        <dbReference type="ARBA" id="ARBA00023157"/>
    </source>
</evidence>
<dbReference type="PANTHER" id="PTHR22906:SF21">
    <property type="entry name" value="SEMA DOMAIN-CONTAINING PROTEIN"/>
    <property type="match status" value="1"/>
</dbReference>
<dbReference type="Pfam" id="PF19030">
    <property type="entry name" value="TSP1_ADAMTS"/>
    <property type="match status" value="1"/>
</dbReference>
<dbReference type="InterPro" id="IPR052065">
    <property type="entry name" value="Compl_asym_regulator"/>
</dbReference>
<organism evidence="3 4">
    <name type="scientific">Branchiostoma belcheri</name>
    <name type="common">Amphioxus</name>
    <dbReference type="NCBI Taxonomy" id="7741"/>
    <lineage>
        <taxon>Eukaryota</taxon>
        <taxon>Metazoa</taxon>
        <taxon>Chordata</taxon>
        <taxon>Cephalochordata</taxon>
        <taxon>Leptocardii</taxon>
        <taxon>Amphioxiformes</taxon>
        <taxon>Branchiostomatidae</taxon>
        <taxon>Branchiostoma</taxon>
    </lineage>
</organism>
<dbReference type="PROSITE" id="PS50092">
    <property type="entry name" value="TSP1"/>
    <property type="match status" value="5"/>
</dbReference>
<dbReference type="KEGG" id="bbel:109479662"/>
<sequence length="300" mass="32163">MSSFFCIDSPSNWTDWRAIPPCSTTCGTGTQVFSRECRSLNGSLSPFCTPDQQSVTQTTSRACDGLQACPVHGSWSAWESFLPCSVSCDGGVTSRVRVCSPPQLGGSWCPGTENGSLTEVQYKNCSVHPCPVPVVTTWSKWSPCSVTCGGGIQSRVLLCDGVTCPEETNDTRDCNTELCEGTWGSWSEYSACSETCGEGIRVRSRNCTVPEFGGTACPGDSSDDGQQYEEATCNLGLCPNPNGTWVTWTSECSATCGNGTKTVRHRCAKINPDNPFEGDLFCPGEKPDEEIVCQVHPCSV</sequence>
<name>A0A6P4Z717_BRABE</name>
<dbReference type="Gene3D" id="2.20.100.10">
    <property type="entry name" value="Thrombospondin type-1 (TSP1) repeat"/>
    <property type="match status" value="5"/>
</dbReference>
<keyword evidence="2" id="KW-1015">Disulfide bond</keyword>
<dbReference type="GeneID" id="109479662"/>
<evidence type="ECO:0000313" key="4">
    <source>
        <dbReference type="RefSeq" id="XP_019637210.1"/>
    </source>
</evidence>
<dbReference type="OrthoDB" id="2142040at2759"/>
<protein>
    <submittedName>
        <fullName evidence="4">Brain-specific angiogenesis inhibitor 1-like</fullName>
    </submittedName>
</protein>
<dbReference type="InterPro" id="IPR036383">
    <property type="entry name" value="TSP1_rpt_sf"/>
</dbReference>
<proteinExistence type="predicted"/>
<dbReference type="Proteomes" id="UP000515135">
    <property type="component" value="Unplaced"/>
</dbReference>
<dbReference type="PANTHER" id="PTHR22906">
    <property type="entry name" value="PROPERDIN"/>
    <property type="match status" value="1"/>
</dbReference>
<keyword evidence="3" id="KW-1185">Reference proteome</keyword>
<evidence type="ECO:0000313" key="3">
    <source>
        <dbReference type="Proteomes" id="UP000515135"/>
    </source>
</evidence>
<dbReference type="InterPro" id="IPR000884">
    <property type="entry name" value="TSP1_rpt"/>
</dbReference>
<dbReference type="SUPFAM" id="SSF82895">
    <property type="entry name" value="TSP-1 type 1 repeat"/>
    <property type="match status" value="4"/>
</dbReference>
<keyword evidence="1" id="KW-0677">Repeat</keyword>
<reference evidence="4" key="1">
    <citation type="submission" date="2025-08" db="UniProtKB">
        <authorList>
            <consortium name="RefSeq"/>
        </authorList>
    </citation>
    <scope>IDENTIFICATION</scope>
    <source>
        <tissue evidence="4">Gonad</tissue>
    </source>
</reference>
<dbReference type="AlphaFoldDB" id="A0A6P4Z717"/>